<dbReference type="Proteomes" id="UP000320300">
    <property type="component" value="Unassembled WGS sequence"/>
</dbReference>
<proteinExistence type="predicted"/>
<accession>A0A521FTZ3</accession>
<organism evidence="1 2">
    <name type="scientific">Pedobacter westerhofensis</name>
    <dbReference type="NCBI Taxonomy" id="425512"/>
    <lineage>
        <taxon>Bacteria</taxon>
        <taxon>Pseudomonadati</taxon>
        <taxon>Bacteroidota</taxon>
        <taxon>Sphingobacteriia</taxon>
        <taxon>Sphingobacteriales</taxon>
        <taxon>Sphingobacteriaceae</taxon>
        <taxon>Pedobacter</taxon>
    </lineage>
</organism>
<reference evidence="1 2" key="1">
    <citation type="submission" date="2017-05" db="EMBL/GenBank/DDBJ databases">
        <authorList>
            <person name="Varghese N."/>
            <person name="Submissions S."/>
        </authorList>
    </citation>
    <scope>NUCLEOTIDE SEQUENCE [LARGE SCALE GENOMIC DNA]</scope>
    <source>
        <strain evidence="1 2">DSM 19036</strain>
    </source>
</reference>
<protein>
    <submittedName>
        <fullName evidence="1">Uncharacterized protein</fullName>
    </submittedName>
</protein>
<dbReference type="EMBL" id="FXTN01000024">
    <property type="protein sequence ID" value="SMO99633.1"/>
    <property type="molecule type" value="Genomic_DNA"/>
</dbReference>
<dbReference type="AlphaFoldDB" id="A0A521FTZ3"/>
<sequence>MENHKLLSKMFENKNKLETGKLICEVLVKNHIRLKLQNFAI</sequence>
<name>A0A521FTZ3_9SPHI</name>
<evidence type="ECO:0000313" key="2">
    <source>
        <dbReference type="Proteomes" id="UP000320300"/>
    </source>
</evidence>
<gene>
    <name evidence="1" type="ORF">SAMN06265348_12424</name>
</gene>
<evidence type="ECO:0000313" key="1">
    <source>
        <dbReference type="EMBL" id="SMO99633.1"/>
    </source>
</evidence>
<keyword evidence="2" id="KW-1185">Reference proteome</keyword>